<dbReference type="EMBL" id="PYGB01000018">
    <property type="protein sequence ID" value="PSK80984.1"/>
    <property type="molecule type" value="Genomic_DNA"/>
</dbReference>
<evidence type="ECO:0000256" key="5">
    <source>
        <dbReference type="ARBA" id="ARBA00022989"/>
    </source>
</evidence>
<evidence type="ECO:0000313" key="11">
    <source>
        <dbReference type="Proteomes" id="UP000193495"/>
    </source>
</evidence>
<organism evidence="10 11">
    <name type="scientific">Limimaricola soesokkakensis</name>
    <dbReference type="NCBI Taxonomy" id="1343159"/>
    <lineage>
        <taxon>Bacteria</taxon>
        <taxon>Pseudomonadati</taxon>
        <taxon>Pseudomonadota</taxon>
        <taxon>Alphaproteobacteria</taxon>
        <taxon>Rhodobacterales</taxon>
        <taxon>Paracoccaceae</taxon>
        <taxon>Limimaricola</taxon>
    </lineage>
</organism>
<evidence type="ECO:0000313" key="12">
    <source>
        <dbReference type="Proteomes" id="UP000240624"/>
    </source>
</evidence>
<feature type="transmembrane region" description="Helical" evidence="7">
    <location>
        <begin position="170"/>
        <end position="192"/>
    </location>
</feature>
<feature type="transmembrane region" description="Helical" evidence="7">
    <location>
        <begin position="6"/>
        <end position="33"/>
    </location>
</feature>
<dbReference type="RefSeq" id="WP_085897775.1">
    <property type="nucleotide sequence ID" value="NZ_FWFY01000016.1"/>
</dbReference>
<proteinExistence type="inferred from homology"/>
<accession>A0A1X7A3G7</accession>
<evidence type="ECO:0000313" key="9">
    <source>
        <dbReference type="EMBL" id="PSK80984.1"/>
    </source>
</evidence>
<comment type="similarity">
    <text evidence="2">Belongs to the DsbD family.</text>
</comment>
<feature type="domain" description="Cytochrome C biogenesis protein transmembrane" evidence="8">
    <location>
        <begin position="5"/>
        <end position="224"/>
    </location>
</feature>
<dbReference type="GO" id="GO:0016020">
    <property type="term" value="C:membrane"/>
    <property type="evidence" value="ECO:0007669"/>
    <property type="project" value="UniProtKB-SubCell"/>
</dbReference>
<evidence type="ECO:0000256" key="4">
    <source>
        <dbReference type="ARBA" id="ARBA00022748"/>
    </source>
</evidence>
<dbReference type="EMBL" id="FWFY01000016">
    <property type="protein sequence ID" value="SLN69112.1"/>
    <property type="molecule type" value="Genomic_DNA"/>
</dbReference>
<dbReference type="Proteomes" id="UP000193495">
    <property type="component" value="Unassembled WGS sequence"/>
</dbReference>
<dbReference type="AlphaFoldDB" id="A0A1X7A3G7"/>
<keyword evidence="4" id="KW-0201">Cytochrome c-type biogenesis</keyword>
<evidence type="ECO:0000256" key="6">
    <source>
        <dbReference type="ARBA" id="ARBA00023136"/>
    </source>
</evidence>
<name>A0A1X7A3G7_9RHOB</name>
<evidence type="ECO:0000259" key="8">
    <source>
        <dbReference type="Pfam" id="PF02683"/>
    </source>
</evidence>
<evidence type="ECO:0000256" key="7">
    <source>
        <dbReference type="SAM" id="Phobius"/>
    </source>
</evidence>
<feature type="transmembrane region" description="Helical" evidence="7">
    <location>
        <begin position="135"/>
        <end position="158"/>
    </location>
</feature>
<evidence type="ECO:0000256" key="3">
    <source>
        <dbReference type="ARBA" id="ARBA00022692"/>
    </source>
</evidence>
<evidence type="ECO:0000313" key="10">
    <source>
        <dbReference type="EMBL" id="SLN69112.1"/>
    </source>
</evidence>
<sequence length="246" mass="26223">MFEVTLGGAVLAGLLSFLSPCILPMVPFYLGYLAGTGARQAEVDGVPPERGRTLLFTALFSAGIITVFVALGASASFAGQFLREWFDLLRWVAAGIIVLMGLHFLGLLPIGLLYRQFRLNGAAGPAGDIGLAGAFVMGLAFAFGWTPCVGPVLGVILFTAGSLQTATEGAWLLLAYGIGMTLPFLLAAIFVAPFTRLMRRFRRHLGTVEKLTGALLVAFGLLIATDSVNLVAQWMLDEFPIFSRYG</sequence>
<dbReference type="PANTHER" id="PTHR31272">
    <property type="entry name" value="CYTOCHROME C-TYPE BIOGENESIS PROTEIN HI_1454-RELATED"/>
    <property type="match status" value="1"/>
</dbReference>
<feature type="transmembrane region" description="Helical" evidence="7">
    <location>
        <begin position="213"/>
        <end position="236"/>
    </location>
</feature>
<keyword evidence="3 7" id="KW-0812">Transmembrane</keyword>
<evidence type="ECO:0000256" key="1">
    <source>
        <dbReference type="ARBA" id="ARBA00004141"/>
    </source>
</evidence>
<protein>
    <submittedName>
        <fullName evidence="9">Cytochrome c-type biogenesis protein</fullName>
    </submittedName>
    <submittedName>
        <fullName evidence="10">Thiol:disulfide interchange protein</fullName>
    </submittedName>
</protein>
<comment type="subcellular location">
    <subcellularLocation>
        <location evidence="1">Membrane</location>
        <topology evidence="1">Multi-pass membrane protein</topology>
    </subcellularLocation>
</comment>
<evidence type="ECO:0000256" key="2">
    <source>
        <dbReference type="ARBA" id="ARBA00006143"/>
    </source>
</evidence>
<keyword evidence="5 7" id="KW-1133">Transmembrane helix</keyword>
<reference evidence="9 12" key="2">
    <citation type="submission" date="2018-03" db="EMBL/GenBank/DDBJ databases">
        <title>Genomic Encyclopedia of Archaeal and Bacterial Type Strains, Phase II (KMG-II): from individual species to whole genera.</title>
        <authorList>
            <person name="Goeker M."/>
        </authorList>
    </citation>
    <scope>NUCLEOTIDE SEQUENCE [LARGE SCALE GENOMIC DNA]</scope>
    <source>
        <strain evidence="9 12">DSM 29956</strain>
    </source>
</reference>
<keyword evidence="6 7" id="KW-0472">Membrane</keyword>
<dbReference type="OrthoDB" id="9803065at2"/>
<dbReference type="InterPro" id="IPR003834">
    <property type="entry name" value="Cyt_c_assmbl_TM_dom"/>
</dbReference>
<feature type="transmembrane region" description="Helical" evidence="7">
    <location>
        <begin position="54"/>
        <end position="79"/>
    </location>
</feature>
<dbReference type="Pfam" id="PF02683">
    <property type="entry name" value="DsbD_TM"/>
    <property type="match status" value="1"/>
</dbReference>
<keyword evidence="12" id="KW-1185">Reference proteome</keyword>
<feature type="transmembrane region" description="Helical" evidence="7">
    <location>
        <begin position="91"/>
        <end position="114"/>
    </location>
</feature>
<dbReference type="PANTHER" id="PTHR31272:SF4">
    <property type="entry name" value="CYTOCHROME C-TYPE BIOGENESIS PROTEIN HI_1454-RELATED"/>
    <property type="match status" value="1"/>
</dbReference>
<dbReference type="Proteomes" id="UP000240624">
    <property type="component" value="Unassembled WGS sequence"/>
</dbReference>
<dbReference type="GO" id="GO:0017004">
    <property type="term" value="P:cytochrome complex assembly"/>
    <property type="evidence" value="ECO:0007669"/>
    <property type="project" value="UniProtKB-KW"/>
</dbReference>
<reference evidence="10 11" key="1">
    <citation type="submission" date="2017-03" db="EMBL/GenBank/DDBJ databases">
        <authorList>
            <person name="Afonso C.L."/>
            <person name="Miller P.J."/>
            <person name="Scott M.A."/>
            <person name="Spackman E."/>
            <person name="Goraichik I."/>
            <person name="Dimitrov K.M."/>
            <person name="Suarez D.L."/>
            <person name="Swayne D.E."/>
        </authorList>
    </citation>
    <scope>NUCLEOTIDE SEQUENCE [LARGE SCALE GENOMIC DNA]</scope>
    <source>
        <strain evidence="10 11">CECT 8367</strain>
    </source>
</reference>
<gene>
    <name evidence="9" type="ORF">CLV79_11815</name>
    <name evidence="10" type="ORF">LOS8367_03475</name>
</gene>
<dbReference type="InterPro" id="IPR051790">
    <property type="entry name" value="Cytochrome_c-biogenesis_DsbD"/>
</dbReference>